<organism evidence="2 3">
    <name type="scientific">Dactylosporangium fulvum</name>
    <dbReference type="NCBI Taxonomy" id="53359"/>
    <lineage>
        <taxon>Bacteria</taxon>
        <taxon>Bacillati</taxon>
        <taxon>Actinomycetota</taxon>
        <taxon>Actinomycetes</taxon>
        <taxon>Micromonosporales</taxon>
        <taxon>Micromonosporaceae</taxon>
        <taxon>Dactylosporangium</taxon>
    </lineage>
</organism>
<feature type="transmembrane region" description="Helical" evidence="1">
    <location>
        <begin position="83"/>
        <end position="102"/>
    </location>
</feature>
<feature type="transmembrane region" description="Helical" evidence="1">
    <location>
        <begin position="376"/>
        <end position="396"/>
    </location>
</feature>
<feature type="transmembrane region" description="Helical" evidence="1">
    <location>
        <begin position="45"/>
        <end position="71"/>
    </location>
</feature>
<keyword evidence="1" id="KW-0812">Transmembrane</keyword>
<reference evidence="2" key="1">
    <citation type="submission" date="2021-04" db="EMBL/GenBank/DDBJ databases">
        <authorList>
            <person name="Hartkoorn R.C."/>
            <person name="Beaudoing E."/>
            <person name="Hot D."/>
        </authorList>
    </citation>
    <scope>NUCLEOTIDE SEQUENCE</scope>
    <source>
        <strain evidence="2">NRRL B-16292</strain>
    </source>
</reference>
<reference evidence="2" key="2">
    <citation type="submission" date="2022-09" db="EMBL/GenBank/DDBJ databases">
        <title>Biosynthetic gene clusters of Dactylosporangioum fulvum.</title>
        <authorList>
            <person name="Caradec T."/>
        </authorList>
    </citation>
    <scope>NUCLEOTIDE SEQUENCE</scope>
    <source>
        <strain evidence="2">NRRL B-16292</strain>
    </source>
</reference>
<sequence>MTTVLAALALLVVAGLPLAYAFTRSWPLSLVLSPLTGAVTVTAAVLPMLWIGGALWAYLPMAFVGTVLLAWHLRRRPPVPHGSWLSAAILTVPLLFPFLTAFRAPNDWDAHAIWWLHAGMLLEGADYTREVMGNPAMVFTHPDYPPLNSSAVALAWGVLDTRDFFAAQFVSSAVTGASIAMLGYAVRVVTAAAPPLLSWSGSIAAGLSLWFPTYTAPAAGLSDAMCAAAFTAGAVLLLFARDPFDTRVLPITLLLLGCAPLMKNEGVSLVGVLAVVATVRHRRAWRRAAWSWLPFGVGVVWSLTARAFGAKTDVLSSGRFGQLLQGDPEIRHRFSPIGTTLWGIADSVVLFAAGGALLGVLLLRKRRRALGLGADPWLWLVIGGYSAFLTLIYLVTPYDVGWHLATSADRVLIPVAAMACTSAVCWIIVALSPTPRPGPSPGSVAADAPQLVHATAHP</sequence>
<name>A0ABY5VPF6_9ACTN</name>
<feature type="transmembrane region" description="Helical" evidence="1">
    <location>
        <begin position="289"/>
        <end position="309"/>
    </location>
</feature>
<feature type="transmembrane region" description="Helical" evidence="1">
    <location>
        <begin position="196"/>
        <end position="213"/>
    </location>
</feature>
<evidence type="ECO:0000256" key="1">
    <source>
        <dbReference type="SAM" id="Phobius"/>
    </source>
</evidence>
<feature type="transmembrane region" description="Helical" evidence="1">
    <location>
        <begin position="164"/>
        <end position="184"/>
    </location>
</feature>
<dbReference type="Proteomes" id="UP001059617">
    <property type="component" value="Chromosome"/>
</dbReference>
<feature type="transmembrane region" description="Helical" evidence="1">
    <location>
        <begin position="219"/>
        <end position="240"/>
    </location>
</feature>
<feature type="transmembrane region" description="Helical" evidence="1">
    <location>
        <begin position="341"/>
        <end position="364"/>
    </location>
</feature>
<proteinExistence type="predicted"/>
<keyword evidence="1" id="KW-0472">Membrane</keyword>
<gene>
    <name evidence="2" type="ORF">Dfulv_28200</name>
</gene>
<accession>A0ABY5VPF6</accession>
<feature type="transmembrane region" description="Helical" evidence="1">
    <location>
        <begin position="411"/>
        <end position="431"/>
    </location>
</feature>
<protein>
    <recommendedName>
        <fullName evidence="4">Integral membrane protein</fullName>
    </recommendedName>
</protein>
<evidence type="ECO:0000313" key="2">
    <source>
        <dbReference type="EMBL" id="UWP79047.1"/>
    </source>
</evidence>
<evidence type="ECO:0008006" key="4">
    <source>
        <dbReference type="Google" id="ProtNLM"/>
    </source>
</evidence>
<keyword evidence="3" id="KW-1185">Reference proteome</keyword>
<dbReference type="RefSeq" id="WP_259856537.1">
    <property type="nucleotide sequence ID" value="NZ_BAAAST010000051.1"/>
</dbReference>
<dbReference type="EMBL" id="CP073720">
    <property type="protein sequence ID" value="UWP79047.1"/>
    <property type="molecule type" value="Genomic_DNA"/>
</dbReference>
<evidence type="ECO:0000313" key="3">
    <source>
        <dbReference type="Proteomes" id="UP001059617"/>
    </source>
</evidence>
<keyword evidence="1" id="KW-1133">Transmembrane helix</keyword>